<dbReference type="EMBL" id="FRFG01000031">
    <property type="protein sequence ID" value="SHO57036.1"/>
    <property type="molecule type" value="Genomic_DNA"/>
</dbReference>
<gene>
    <name evidence="2" type="ORF">VQ7734_02805</name>
</gene>
<dbReference type="OrthoDB" id="370375at2"/>
<keyword evidence="1" id="KW-0812">Transmembrane</keyword>
<protein>
    <submittedName>
        <fullName evidence="2">Uncharacterized protein</fullName>
    </submittedName>
</protein>
<sequence length="59" mass="6762">MIYRMLADLIVMLHLLFIIFALPGVALVLWRTCILFVHIPAALWIVMISFKGLKHTLAL</sequence>
<name>A0A1M7YX14_9VIBR</name>
<accession>A0A1M7YX14</accession>
<feature type="transmembrane region" description="Helical" evidence="1">
    <location>
        <begin position="9"/>
        <end position="29"/>
    </location>
</feature>
<evidence type="ECO:0000313" key="3">
    <source>
        <dbReference type="Proteomes" id="UP000184600"/>
    </source>
</evidence>
<organism evidence="2 3">
    <name type="scientific">Vibrio quintilis</name>
    <dbReference type="NCBI Taxonomy" id="1117707"/>
    <lineage>
        <taxon>Bacteria</taxon>
        <taxon>Pseudomonadati</taxon>
        <taxon>Pseudomonadota</taxon>
        <taxon>Gammaproteobacteria</taxon>
        <taxon>Vibrionales</taxon>
        <taxon>Vibrionaceae</taxon>
        <taxon>Vibrio</taxon>
    </lineage>
</organism>
<proteinExistence type="predicted"/>
<evidence type="ECO:0000313" key="2">
    <source>
        <dbReference type="EMBL" id="SHO57036.1"/>
    </source>
</evidence>
<keyword evidence="3" id="KW-1185">Reference proteome</keyword>
<dbReference type="AlphaFoldDB" id="A0A1M7YX14"/>
<dbReference type="InterPro" id="IPR021218">
    <property type="entry name" value="DUF2784"/>
</dbReference>
<feature type="transmembrane region" description="Helical" evidence="1">
    <location>
        <begin position="35"/>
        <end position="53"/>
    </location>
</feature>
<dbReference type="Pfam" id="PF10861">
    <property type="entry name" value="DUF2784"/>
    <property type="match status" value="1"/>
</dbReference>
<dbReference type="RefSeq" id="WP_073583583.1">
    <property type="nucleotide sequence ID" value="NZ_AP024898.1"/>
</dbReference>
<keyword evidence="1" id="KW-1133">Transmembrane helix</keyword>
<evidence type="ECO:0000256" key="1">
    <source>
        <dbReference type="SAM" id="Phobius"/>
    </source>
</evidence>
<dbReference type="Proteomes" id="UP000184600">
    <property type="component" value="Unassembled WGS sequence"/>
</dbReference>
<reference evidence="3" key="1">
    <citation type="submission" date="2016-12" db="EMBL/GenBank/DDBJ databases">
        <authorList>
            <person name="Rodrigo-Torres L."/>
            <person name="Arahal R.D."/>
            <person name="Lucena T."/>
        </authorList>
    </citation>
    <scope>NUCLEOTIDE SEQUENCE [LARGE SCALE GENOMIC DNA]</scope>
</reference>
<keyword evidence="1" id="KW-0472">Membrane</keyword>